<dbReference type="Proteomes" id="UP000054886">
    <property type="component" value="Unassembled WGS sequence"/>
</dbReference>
<name>A0A0W0D1Z4_CANGB</name>
<gene>
    <name evidence="13" type="ORF">AO440_002253</name>
</gene>
<evidence type="ECO:0000256" key="7">
    <source>
        <dbReference type="ARBA" id="ARBA00022801"/>
    </source>
</evidence>
<feature type="compositionally biased region" description="Basic and acidic residues" evidence="11">
    <location>
        <begin position="408"/>
        <end position="428"/>
    </location>
</feature>
<dbReference type="GO" id="GO:0036266">
    <property type="term" value="C:Cdc48p-Npl4p-Vms1p AAA ATPase complex"/>
    <property type="evidence" value="ECO:0007669"/>
    <property type="project" value="EnsemblFungi"/>
</dbReference>
<sequence length="650" mass="74281">MSDTSIKKHDLYIYDLPEALLNSLDLLQFDSYRNEVKPKPVERAPVSIEEVKNKQVPTVLKCKVCADSTEAIGREHYQTDLHVANIRRNLNGLPPLNQAQFEELISKNTAKKDQNIVEGDSDGDISNDSGNDSDSNYSSEDELEKIDEIDGELSRKVNEINIIDKPITPLLTHTEDSEANLFHLNTGLPQILVRSPLLSNGQTYGIYKALFDKDNIQEPLDTILKWNMDDTRMTSISALFLVGGGHFAGAIVCHQRGNIKSVVRSKRVDETPQEQCVQFLEHKTFHRYTTRRKQGGSQSAMDNAKGKANSAGSTLRRYNEAALKTDIQNLMEKWRPYLNKCESIYIRARNVQDKKIFLDGGILNKDDKRIKSFPFTTNRPTVTELKRIWCELTYMKPVEKPQPIPNEEASRKAISKPDAESKKKDVPKLELSEAEVHTEQIVTLLKKSRVPLLLSYLKKNKLDGNFILLPRNKYVHTPTMLHYASQQGLRQMVSILLTTVKCDPTIPNDVGKTAWDISKNDTVRYCFQKARHALGEEYTNWEEAHVGVPLSKEEVERLESEKEKQDEAETKKLIQKELELTKERQKQERSARADEIELKHGQGRRLDSGSPGLMNLSSHKIDSLNEDQRRRLMREQRARAAEARMQKLNK</sequence>
<dbReference type="Pfam" id="PF18826">
    <property type="entry name" value="bVLRF1"/>
    <property type="match status" value="1"/>
</dbReference>
<dbReference type="GO" id="GO:0072344">
    <property type="term" value="P:rescue of stalled ribosome"/>
    <property type="evidence" value="ECO:0007669"/>
    <property type="project" value="EnsemblFungi"/>
</dbReference>
<comment type="subcellular location">
    <subcellularLocation>
        <location evidence="1">Cytoplasm</location>
    </subcellularLocation>
</comment>
<dbReference type="VEuPathDB" id="FungiDB:B1J91_H08349g"/>
<dbReference type="InterPro" id="IPR036770">
    <property type="entry name" value="Ankyrin_rpt-contain_sf"/>
</dbReference>
<feature type="region of interest" description="Disordered" evidence="11">
    <location>
        <begin position="112"/>
        <end position="144"/>
    </location>
</feature>
<dbReference type="GO" id="GO:0005789">
    <property type="term" value="C:endoplasmic reticulum membrane"/>
    <property type="evidence" value="ECO:0007669"/>
    <property type="project" value="EnsemblFungi"/>
</dbReference>
<evidence type="ECO:0000256" key="2">
    <source>
        <dbReference type="ARBA" id="ARBA00009262"/>
    </source>
</evidence>
<reference evidence="13 14" key="1">
    <citation type="submission" date="2015-10" db="EMBL/GenBank/DDBJ databases">
        <title>Draft genomes sequences of Candida glabrata isolates 1A, 1B, 2A, 2B, 3A and 3B.</title>
        <authorList>
            <person name="Haavelsrud O.E."/>
            <person name="Gaustad P."/>
        </authorList>
    </citation>
    <scope>NUCLEOTIDE SEQUENCE [LARGE SCALE GENOMIC DNA]</scope>
    <source>
        <strain evidence="13">910700640</strain>
    </source>
</reference>
<accession>A0A0W0D1Z4</accession>
<feature type="compositionally biased region" description="Basic and acidic residues" evidence="11">
    <location>
        <begin position="619"/>
        <end position="630"/>
    </location>
</feature>
<dbReference type="PROSITE" id="PS52044">
    <property type="entry name" value="VLRF1"/>
    <property type="match status" value="1"/>
</dbReference>
<evidence type="ECO:0000256" key="9">
    <source>
        <dbReference type="ARBA" id="ARBA00023054"/>
    </source>
</evidence>
<dbReference type="GO" id="GO:0004521">
    <property type="term" value="F:RNA endonuclease activity"/>
    <property type="evidence" value="ECO:0007669"/>
    <property type="project" value="EnsemblFungi"/>
</dbReference>
<feature type="region of interest" description="Disordered" evidence="11">
    <location>
        <begin position="400"/>
        <end position="428"/>
    </location>
</feature>
<feature type="domain" description="VLRF1" evidence="12">
    <location>
        <begin position="233"/>
        <end position="395"/>
    </location>
</feature>
<evidence type="ECO:0000256" key="4">
    <source>
        <dbReference type="ARBA" id="ARBA00022722"/>
    </source>
</evidence>
<feature type="compositionally biased region" description="Basic and acidic residues" evidence="11">
    <location>
        <begin position="581"/>
        <end position="607"/>
    </location>
</feature>
<dbReference type="AlphaFoldDB" id="A0A0W0D1Z4"/>
<dbReference type="GO" id="GO:0004045">
    <property type="term" value="F:peptidyl-tRNA hydrolase activity"/>
    <property type="evidence" value="ECO:0007669"/>
    <property type="project" value="EnsemblFungi"/>
</dbReference>
<keyword evidence="8" id="KW-0040">ANK repeat</keyword>
<dbReference type="PANTHER" id="PTHR16036:SF2">
    <property type="entry name" value="TRNA ENDONUCLEASE ANKZF1"/>
    <property type="match status" value="1"/>
</dbReference>
<evidence type="ECO:0000256" key="6">
    <source>
        <dbReference type="ARBA" id="ARBA00022759"/>
    </source>
</evidence>
<dbReference type="GO" id="GO:0072671">
    <property type="term" value="P:mitochondria-associated ubiquitin-dependent protein catabolic process"/>
    <property type="evidence" value="ECO:0007669"/>
    <property type="project" value="EnsemblFungi"/>
</dbReference>
<feature type="compositionally biased region" description="Low complexity" evidence="11">
    <location>
        <begin position="126"/>
        <end position="138"/>
    </location>
</feature>
<feature type="region of interest" description="Disordered" evidence="11">
    <location>
        <begin position="581"/>
        <end position="630"/>
    </location>
</feature>
<dbReference type="GO" id="GO:0005829">
    <property type="term" value="C:cytosol"/>
    <property type="evidence" value="ECO:0007669"/>
    <property type="project" value="EnsemblFungi"/>
</dbReference>
<dbReference type="VEuPathDB" id="FungiDB:GWK60_H08305"/>
<evidence type="ECO:0000256" key="1">
    <source>
        <dbReference type="ARBA" id="ARBA00004496"/>
    </source>
</evidence>
<comment type="caution">
    <text evidence="13">The sequence shown here is derived from an EMBL/GenBank/DDBJ whole genome shotgun (WGS) entry which is preliminary data.</text>
</comment>
<evidence type="ECO:0000256" key="11">
    <source>
        <dbReference type="SAM" id="MobiDB-lite"/>
    </source>
</evidence>
<dbReference type="Gene3D" id="1.25.40.20">
    <property type="entry name" value="Ankyrin repeat-containing domain"/>
    <property type="match status" value="1"/>
</dbReference>
<dbReference type="EMBL" id="LLZZ01000116">
    <property type="protein sequence ID" value="KTB04645.1"/>
    <property type="molecule type" value="Genomic_DNA"/>
</dbReference>
<protein>
    <submittedName>
        <fullName evidence="13">Protein VMS1</fullName>
    </submittedName>
</protein>
<keyword evidence="9" id="KW-0175">Coiled coil</keyword>
<evidence type="ECO:0000313" key="14">
    <source>
        <dbReference type="Proteomes" id="UP000054886"/>
    </source>
</evidence>
<comment type="domain">
    <text evidence="10">The VLRF1 domain mediates binding to the 60S ribosomal subunit.</text>
</comment>
<comment type="similarity">
    <text evidence="2 10">Belongs to the ANKZF1/VMS1 family.</text>
</comment>
<evidence type="ECO:0000259" key="12">
    <source>
        <dbReference type="PROSITE" id="PS52044"/>
    </source>
</evidence>
<feature type="region of interest" description="Disordered" evidence="11">
    <location>
        <begin position="291"/>
        <end position="311"/>
    </location>
</feature>
<dbReference type="PANTHER" id="PTHR16036">
    <property type="entry name" value="ANKYRIN REPEAT AND ZINC FINGER DOMAIN-CONTAINING PROTEIN 1"/>
    <property type="match status" value="1"/>
</dbReference>
<dbReference type="InterPro" id="IPR047139">
    <property type="entry name" value="ANKZ1/VMS1"/>
</dbReference>
<organism evidence="13 14">
    <name type="scientific">Candida glabrata</name>
    <name type="common">Yeast</name>
    <name type="synonym">Torulopsis glabrata</name>
    <dbReference type="NCBI Taxonomy" id="5478"/>
    <lineage>
        <taxon>Eukaryota</taxon>
        <taxon>Fungi</taxon>
        <taxon>Dikarya</taxon>
        <taxon>Ascomycota</taxon>
        <taxon>Saccharomycotina</taxon>
        <taxon>Saccharomycetes</taxon>
        <taxon>Saccharomycetales</taxon>
        <taxon>Saccharomycetaceae</taxon>
        <taxon>Nakaseomyces</taxon>
    </lineage>
</organism>
<proteinExistence type="inferred from homology"/>
<evidence type="ECO:0000256" key="8">
    <source>
        <dbReference type="ARBA" id="ARBA00023043"/>
    </source>
</evidence>
<keyword evidence="5" id="KW-0677">Repeat</keyword>
<evidence type="ECO:0000256" key="5">
    <source>
        <dbReference type="ARBA" id="ARBA00022737"/>
    </source>
</evidence>
<evidence type="ECO:0000256" key="10">
    <source>
        <dbReference type="PROSITE-ProRule" id="PRU01389"/>
    </source>
</evidence>
<dbReference type="InterPro" id="IPR041175">
    <property type="entry name" value="VLRF1/Vms1"/>
</dbReference>
<dbReference type="VEuPathDB" id="FungiDB:CAGL0H08349g"/>
<keyword evidence="7 10" id="KW-0378">Hydrolase</keyword>
<dbReference type="GO" id="GO:0071630">
    <property type="term" value="P:nuclear protein quality control by the ubiquitin-proteasome system"/>
    <property type="evidence" value="ECO:0007669"/>
    <property type="project" value="EnsemblFungi"/>
</dbReference>
<keyword evidence="6 10" id="KW-0255">Endonuclease</keyword>
<dbReference type="VEuPathDB" id="FungiDB:GVI51_H08239"/>
<dbReference type="GO" id="GO:0036503">
    <property type="term" value="P:ERAD pathway"/>
    <property type="evidence" value="ECO:0007669"/>
    <property type="project" value="EnsemblFungi"/>
</dbReference>
<keyword evidence="3 10" id="KW-0963">Cytoplasm</keyword>
<keyword evidence="4 10" id="KW-0540">Nuclease</keyword>
<feature type="active site" evidence="10">
    <location>
        <position position="298"/>
    </location>
</feature>
<evidence type="ECO:0000256" key="3">
    <source>
        <dbReference type="ARBA" id="ARBA00022490"/>
    </source>
</evidence>
<evidence type="ECO:0000313" key="13">
    <source>
        <dbReference type="EMBL" id="KTB04645.1"/>
    </source>
</evidence>